<protein>
    <recommendedName>
        <fullName evidence="4">CVNH domain-containing protein</fullName>
    </recommendedName>
</protein>
<evidence type="ECO:0000313" key="3">
    <source>
        <dbReference type="Proteomes" id="UP000199344"/>
    </source>
</evidence>
<accession>A0A1G7DLE1</accession>
<evidence type="ECO:0000313" key="2">
    <source>
        <dbReference type="EMBL" id="SDE52364.1"/>
    </source>
</evidence>
<reference evidence="2 3" key="1">
    <citation type="submission" date="2016-10" db="EMBL/GenBank/DDBJ databases">
        <authorList>
            <person name="de Groot N.N."/>
        </authorList>
    </citation>
    <scope>NUCLEOTIDE SEQUENCE [LARGE SCALE GENOMIC DNA]</scope>
    <source>
        <strain evidence="2 3">DSM 22220</strain>
    </source>
</reference>
<dbReference type="Proteomes" id="UP000199344">
    <property type="component" value="Unassembled WGS sequence"/>
</dbReference>
<keyword evidence="3" id="KW-1185">Reference proteome</keyword>
<evidence type="ECO:0008006" key="4">
    <source>
        <dbReference type="Google" id="ProtNLM"/>
    </source>
</evidence>
<keyword evidence="1" id="KW-0732">Signal</keyword>
<feature type="chain" id="PRO_5011534644" description="CVNH domain-containing protein" evidence="1">
    <location>
        <begin position="19"/>
        <end position="133"/>
    </location>
</feature>
<name>A0A1G7DLE1_9RHOB</name>
<dbReference type="AlphaFoldDB" id="A0A1G7DLE1"/>
<dbReference type="InterPro" id="IPR046576">
    <property type="entry name" value="DUF6636"/>
</dbReference>
<dbReference type="OrthoDB" id="495539at2"/>
<dbReference type="EMBL" id="FNAH01000007">
    <property type="protein sequence ID" value="SDE52364.1"/>
    <property type="molecule type" value="Genomic_DNA"/>
</dbReference>
<feature type="signal peptide" evidence="1">
    <location>
        <begin position="1"/>
        <end position="18"/>
    </location>
</feature>
<gene>
    <name evidence="2" type="ORF">SAMN05421538_107143</name>
</gene>
<dbReference type="Pfam" id="PF20341">
    <property type="entry name" value="DUF6636"/>
    <property type="match status" value="1"/>
</dbReference>
<proteinExistence type="predicted"/>
<dbReference type="RefSeq" id="WP_143025673.1">
    <property type="nucleotide sequence ID" value="NZ_FNAH01000007.1"/>
</dbReference>
<sequence>MKTILALGFVAAATAASADGYGFRTPSGNIYCNGSVEADEILCSIVERSGPPAAPDSGACPAVWGHHVRLDRNGPAQIICGPPPRKSSYSDVADYGVSARFGQIACRSEKTGLQCENPAGHGFLLSRAAQRIW</sequence>
<dbReference type="STRING" id="591205.SAMN05421538_107143"/>
<organism evidence="2 3">
    <name type="scientific">Paracoccus isoporae</name>
    <dbReference type="NCBI Taxonomy" id="591205"/>
    <lineage>
        <taxon>Bacteria</taxon>
        <taxon>Pseudomonadati</taxon>
        <taxon>Pseudomonadota</taxon>
        <taxon>Alphaproteobacteria</taxon>
        <taxon>Rhodobacterales</taxon>
        <taxon>Paracoccaceae</taxon>
        <taxon>Paracoccus</taxon>
    </lineage>
</organism>
<evidence type="ECO:0000256" key="1">
    <source>
        <dbReference type="SAM" id="SignalP"/>
    </source>
</evidence>